<protein>
    <recommendedName>
        <fullName evidence="4">G protein-coupled receptor</fullName>
    </recommendedName>
</protein>
<dbReference type="PANTHER" id="PTHR22943">
    <property type="entry name" value="7-TRANSMEMBRANE DOMAIN RECEPTOR C.ELEGANS"/>
    <property type="match status" value="1"/>
</dbReference>
<dbReference type="PANTHER" id="PTHR22943:SF248">
    <property type="entry name" value="SEVEN TM RECEPTOR"/>
    <property type="match status" value="1"/>
</dbReference>
<feature type="transmembrane region" description="Helical" evidence="1">
    <location>
        <begin position="21"/>
        <end position="45"/>
    </location>
</feature>
<evidence type="ECO:0008006" key="4">
    <source>
        <dbReference type="Google" id="ProtNLM"/>
    </source>
</evidence>
<gene>
    <name evidence="2" type="ORF">NECAME_13297</name>
</gene>
<proteinExistence type="predicted"/>
<evidence type="ECO:0000256" key="1">
    <source>
        <dbReference type="SAM" id="Phobius"/>
    </source>
</evidence>
<accession>W2SWV5</accession>
<dbReference type="Pfam" id="PF10326">
    <property type="entry name" value="7TM_GPCR_Str"/>
    <property type="match status" value="1"/>
</dbReference>
<feature type="transmembrane region" description="Helical" evidence="1">
    <location>
        <begin position="51"/>
        <end position="74"/>
    </location>
</feature>
<keyword evidence="1" id="KW-1133">Transmembrane helix</keyword>
<evidence type="ECO:0000313" key="2">
    <source>
        <dbReference type="EMBL" id="ETN73993.1"/>
    </source>
</evidence>
<evidence type="ECO:0000313" key="3">
    <source>
        <dbReference type="Proteomes" id="UP000053676"/>
    </source>
</evidence>
<name>W2SWV5_NECAM</name>
<keyword evidence="1" id="KW-0472">Membrane</keyword>
<dbReference type="AlphaFoldDB" id="W2SWV5"/>
<keyword evidence="1" id="KW-0812">Transmembrane</keyword>
<sequence length="112" mass="12750">MNALSPQTRRMRSQMLKLLSVQLACPTLFMYLPLATMFLLYFAGITSPIELTFMIGILMSTFPLSVPITIILSMKEYRQFFLQKLKLAHFATSTVGVSMVPRITSLNVIERK</sequence>
<dbReference type="InterPro" id="IPR019428">
    <property type="entry name" value="7TM_GPCR_serpentine_rcpt_Str"/>
</dbReference>
<dbReference type="EMBL" id="KI660397">
    <property type="protein sequence ID" value="ETN73993.1"/>
    <property type="molecule type" value="Genomic_DNA"/>
</dbReference>
<organism evidence="2 3">
    <name type="scientific">Necator americanus</name>
    <name type="common">Human hookworm</name>
    <dbReference type="NCBI Taxonomy" id="51031"/>
    <lineage>
        <taxon>Eukaryota</taxon>
        <taxon>Metazoa</taxon>
        <taxon>Ecdysozoa</taxon>
        <taxon>Nematoda</taxon>
        <taxon>Chromadorea</taxon>
        <taxon>Rhabditida</taxon>
        <taxon>Rhabditina</taxon>
        <taxon>Rhabditomorpha</taxon>
        <taxon>Strongyloidea</taxon>
        <taxon>Ancylostomatidae</taxon>
        <taxon>Bunostominae</taxon>
        <taxon>Necator</taxon>
    </lineage>
</organism>
<reference evidence="3" key="1">
    <citation type="journal article" date="2014" name="Nat. Genet.">
        <title>Genome of the human hookworm Necator americanus.</title>
        <authorList>
            <person name="Tang Y.T."/>
            <person name="Gao X."/>
            <person name="Rosa B.A."/>
            <person name="Abubucker S."/>
            <person name="Hallsworth-Pepin K."/>
            <person name="Martin J."/>
            <person name="Tyagi R."/>
            <person name="Heizer E."/>
            <person name="Zhang X."/>
            <person name="Bhonagiri-Palsikar V."/>
            <person name="Minx P."/>
            <person name="Warren W.C."/>
            <person name="Wang Q."/>
            <person name="Zhan B."/>
            <person name="Hotez P.J."/>
            <person name="Sternberg P.W."/>
            <person name="Dougall A."/>
            <person name="Gaze S.T."/>
            <person name="Mulvenna J."/>
            <person name="Sotillo J."/>
            <person name="Ranganathan S."/>
            <person name="Rabelo E.M."/>
            <person name="Wilson R.K."/>
            <person name="Felgner P.L."/>
            <person name="Bethony J."/>
            <person name="Hawdon J.M."/>
            <person name="Gasser R.B."/>
            <person name="Loukas A."/>
            <person name="Mitreva M."/>
        </authorList>
    </citation>
    <scope>NUCLEOTIDE SEQUENCE [LARGE SCALE GENOMIC DNA]</scope>
</reference>
<dbReference type="Proteomes" id="UP000053676">
    <property type="component" value="Unassembled WGS sequence"/>
</dbReference>
<dbReference type="OrthoDB" id="5877015at2759"/>
<keyword evidence="3" id="KW-1185">Reference proteome</keyword>
<dbReference type="KEGG" id="nai:NECAME_13297"/>
<dbReference type="SUPFAM" id="SSF81321">
    <property type="entry name" value="Family A G protein-coupled receptor-like"/>
    <property type="match status" value="1"/>
</dbReference>